<evidence type="ECO:0000313" key="3">
    <source>
        <dbReference type="Proteomes" id="UP000735302"/>
    </source>
</evidence>
<keyword evidence="3" id="KW-1185">Reference proteome</keyword>
<accession>A0AAV3YAC9</accession>
<dbReference type="EMBL" id="BLXT01000744">
    <property type="protein sequence ID" value="GFN79918.1"/>
    <property type="molecule type" value="Genomic_DNA"/>
</dbReference>
<protein>
    <submittedName>
        <fullName evidence="2">Uncharacterized protein</fullName>
    </submittedName>
</protein>
<organism evidence="2 3">
    <name type="scientific">Plakobranchus ocellatus</name>
    <dbReference type="NCBI Taxonomy" id="259542"/>
    <lineage>
        <taxon>Eukaryota</taxon>
        <taxon>Metazoa</taxon>
        <taxon>Spiralia</taxon>
        <taxon>Lophotrochozoa</taxon>
        <taxon>Mollusca</taxon>
        <taxon>Gastropoda</taxon>
        <taxon>Heterobranchia</taxon>
        <taxon>Euthyneura</taxon>
        <taxon>Panpulmonata</taxon>
        <taxon>Sacoglossa</taxon>
        <taxon>Placobranchoidea</taxon>
        <taxon>Plakobranchidae</taxon>
        <taxon>Plakobranchus</taxon>
    </lineage>
</organism>
<feature type="signal peptide" evidence="1">
    <location>
        <begin position="1"/>
        <end position="19"/>
    </location>
</feature>
<keyword evidence="1" id="KW-0732">Signal</keyword>
<name>A0AAV3YAC9_9GAST</name>
<sequence>MFHIVLLISNFIAWLCVKAVFHDTIPCSKVPIYLQVWGVGATADSESALGSARTLLSQVRDPPLAPWPKARPEGMRPPCCGLPVYKNQTKSKIQLLSAYHRTQRRRSEESNIRSSHHHYSVF</sequence>
<proteinExistence type="predicted"/>
<reference evidence="2 3" key="1">
    <citation type="journal article" date="2021" name="Elife">
        <title>Chloroplast acquisition without the gene transfer in kleptoplastic sea slugs, Plakobranchus ocellatus.</title>
        <authorList>
            <person name="Maeda T."/>
            <person name="Takahashi S."/>
            <person name="Yoshida T."/>
            <person name="Shimamura S."/>
            <person name="Takaki Y."/>
            <person name="Nagai Y."/>
            <person name="Toyoda A."/>
            <person name="Suzuki Y."/>
            <person name="Arimoto A."/>
            <person name="Ishii H."/>
            <person name="Satoh N."/>
            <person name="Nishiyama T."/>
            <person name="Hasebe M."/>
            <person name="Maruyama T."/>
            <person name="Minagawa J."/>
            <person name="Obokata J."/>
            <person name="Shigenobu S."/>
        </authorList>
    </citation>
    <scope>NUCLEOTIDE SEQUENCE [LARGE SCALE GENOMIC DNA]</scope>
</reference>
<comment type="caution">
    <text evidence="2">The sequence shown here is derived from an EMBL/GenBank/DDBJ whole genome shotgun (WGS) entry which is preliminary data.</text>
</comment>
<feature type="chain" id="PRO_5043909922" evidence="1">
    <location>
        <begin position="20"/>
        <end position="122"/>
    </location>
</feature>
<gene>
    <name evidence="2" type="ORF">PoB_000642400</name>
</gene>
<dbReference type="Proteomes" id="UP000735302">
    <property type="component" value="Unassembled WGS sequence"/>
</dbReference>
<evidence type="ECO:0000256" key="1">
    <source>
        <dbReference type="SAM" id="SignalP"/>
    </source>
</evidence>
<dbReference type="AlphaFoldDB" id="A0AAV3YAC9"/>
<evidence type="ECO:0000313" key="2">
    <source>
        <dbReference type="EMBL" id="GFN79918.1"/>
    </source>
</evidence>